<feature type="transmembrane region" description="Helical" evidence="9">
    <location>
        <begin position="164"/>
        <end position="184"/>
    </location>
</feature>
<dbReference type="GO" id="GO:0016780">
    <property type="term" value="F:phosphotransferase activity, for other substituted phosphate groups"/>
    <property type="evidence" value="ECO:0007669"/>
    <property type="project" value="InterPro"/>
</dbReference>
<keyword evidence="5" id="KW-0443">Lipid metabolism</keyword>
<comment type="similarity">
    <text evidence="8">Belongs to the CDP-alcohol phosphatidyltransferase class-I family.</text>
</comment>
<evidence type="ECO:0000256" key="8">
    <source>
        <dbReference type="RuleBase" id="RU003750"/>
    </source>
</evidence>
<evidence type="ECO:0000256" key="5">
    <source>
        <dbReference type="ARBA" id="ARBA00023098"/>
    </source>
</evidence>
<dbReference type="PANTHER" id="PTHR15362:SF13">
    <property type="entry name" value="SI:CH1073-145M9.1"/>
    <property type="match status" value="1"/>
</dbReference>
<evidence type="ECO:0000256" key="2">
    <source>
        <dbReference type="ARBA" id="ARBA00022679"/>
    </source>
</evidence>
<evidence type="ECO:0000256" key="9">
    <source>
        <dbReference type="SAM" id="Phobius"/>
    </source>
</evidence>
<feature type="transmembrane region" description="Helical" evidence="9">
    <location>
        <begin position="7"/>
        <end position="29"/>
    </location>
</feature>
<feature type="non-terminal residue" evidence="10">
    <location>
        <position position="219"/>
    </location>
</feature>
<keyword evidence="2 8" id="KW-0808">Transferase</keyword>
<dbReference type="Proteomes" id="UP000236333">
    <property type="component" value="Unassembled WGS sequence"/>
</dbReference>
<dbReference type="GO" id="GO:0008654">
    <property type="term" value="P:phospholipid biosynthetic process"/>
    <property type="evidence" value="ECO:0007669"/>
    <property type="project" value="InterPro"/>
</dbReference>
<evidence type="ECO:0000256" key="3">
    <source>
        <dbReference type="ARBA" id="ARBA00022692"/>
    </source>
</evidence>
<dbReference type="EMBL" id="PGGS01000021">
    <property type="protein sequence ID" value="PNH11816.1"/>
    <property type="molecule type" value="Genomic_DNA"/>
</dbReference>
<keyword evidence="4 9" id="KW-1133">Transmembrane helix</keyword>
<dbReference type="InterPro" id="IPR043130">
    <property type="entry name" value="CDP-OH_PTrfase_TM_dom"/>
</dbReference>
<evidence type="ECO:0000313" key="11">
    <source>
        <dbReference type="Proteomes" id="UP000236333"/>
    </source>
</evidence>
<evidence type="ECO:0000256" key="4">
    <source>
        <dbReference type="ARBA" id="ARBA00022989"/>
    </source>
</evidence>
<evidence type="ECO:0000256" key="6">
    <source>
        <dbReference type="ARBA" id="ARBA00023136"/>
    </source>
</evidence>
<reference evidence="10 11" key="1">
    <citation type="journal article" date="2017" name="Mol. Biol. Evol.">
        <title>The 4-celled Tetrabaena socialis nuclear genome reveals the essential components for genetic control of cell number at the origin of multicellularity in the volvocine lineage.</title>
        <authorList>
            <person name="Featherston J."/>
            <person name="Arakaki Y."/>
            <person name="Hanschen E.R."/>
            <person name="Ferris P.J."/>
            <person name="Michod R.E."/>
            <person name="Olson B.J.S.C."/>
            <person name="Nozaki H."/>
            <person name="Durand P.M."/>
        </authorList>
    </citation>
    <scope>NUCLEOTIDE SEQUENCE [LARGE SCALE GENOMIC DNA]</scope>
    <source>
        <strain evidence="10 11">NIES-571</strain>
    </source>
</reference>
<dbReference type="InterPro" id="IPR000462">
    <property type="entry name" value="CDP-OH_P_trans"/>
</dbReference>
<dbReference type="Pfam" id="PF01066">
    <property type="entry name" value="CDP-OH_P_transf"/>
    <property type="match status" value="1"/>
</dbReference>
<dbReference type="PANTHER" id="PTHR15362">
    <property type="entry name" value="PHOSPHATIDYLINOSITOL SYNTHASE"/>
    <property type="match status" value="1"/>
</dbReference>
<accession>A0A2J8AH49</accession>
<feature type="transmembrane region" description="Helical" evidence="9">
    <location>
        <begin position="89"/>
        <end position="110"/>
    </location>
</feature>
<keyword evidence="7" id="KW-1208">Phospholipid metabolism</keyword>
<comment type="caution">
    <text evidence="10">The sequence shown here is derived from an EMBL/GenBank/DDBJ whole genome shotgun (WGS) entry which is preliminary data.</text>
</comment>
<evidence type="ECO:0000313" key="10">
    <source>
        <dbReference type="EMBL" id="PNH11816.1"/>
    </source>
</evidence>
<organism evidence="10 11">
    <name type="scientific">Tetrabaena socialis</name>
    <dbReference type="NCBI Taxonomy" id="47790"/>
    <lineage>
        <taxon>Eukaryota</taxon>
        <taxon>Viridiplantae</taxon>
        <taxon>Chlorophyta</taxon>
        <taxon>core chlorophytes</taxon>
        <taxon>Chlorophyceae</taxon>
        <taxon>CS clade</taxon>
        <taxon>Chlamydomonadales</taxon>
        <taxon>Tetrabaenaceae</taxon>
        <taxon>Tetrabaena</taxon>
    </lineage>
</organism>
<keyword evidence="3 9" id="KW-0812">Transmembrane</keyword>
<name>A0A2J8AH49_9CHLO</name>
<comment type="subcellular location">
    <subcellularLocation>
        <location evidence="1">Membrane</location>
        <topology evidence="1">Multi-pass membrane protein</topology>
    </subcellularLocation>
</comment>
<sequence>MHKPAVLWYIPNIIGYGRIALLVGSAGLASRYPQVALGAFLLNFALDGVDGAVARRLGQTSSFGAFLDVAVDVATRGLLWWSAPGGLGLPMLLLEALTFVCTHAAAGEAWKSEANFSAAPGWVQAVMANGFWSPAGVLAMAGLQGCPLWVWAQSCLPGTAWSSPLLGAVLVPGRLLAAAVELWVMRRHMGFLLRGDAEAAEAAAAASAAGVAHPAAAAP</sequence>
<dbReference type="Gene3D" id="1.20.120.1760">
    <property type="match status" value="1"/>
</dbReference>
<protein>
    <submittedName>
        <fullName evidence="10">CDP-diacylglycerol--inositol 3-phosphatidyltransferase 1</fullName>
    </submittedName>
</protein>
<dbReference type="AlphaFoldDB" id="A0A2J8AH49"/>
<dbReference type="OrthoDB" id="10251079at2759"/>
<evidence type="ECO:0000256" key="7">
    <source>
        <dbReference type="ARBA" id="ARBA00023264"/>
    </source>
</evidence>
<feature type="transmembrane region" description="Helical" evidence="9">
    <location>
        <begin position="131"/>
        <end position="152"/>
    </location>
</feature>
<dbReference type="InterPro" id="IPR048254">
    <property type="entry name" value="CDP_ALCOHOL_P_TRANSF_CS"/>
</dbReference>
<proteinExistence type="inferred from homology"/>
<keyword evidence="6 9" id="KW-0472">Membrane</keyword>
<keyword evidence="11" id="KW-1185">Reference proteome</keyword>
<dbReference type="GO" id="GO:0016020">
    <property type="term" value="C:membrane"/>
    <property type="evidence" value="ECO:0007669"/>
    <property type="project" value="UniProtKB-SubCell"/>
</dbReference>
<dbReference type="PROSITE" id="PS00379">
    <property type="entry name" value="CDP_ALCOHOL_P_TRANSF"/>
    <property type="match status" value="1"/>
</dbReference>
<gene>
    <name evidence="10" type="ORF">TSOC_001328</name>
</gene>
<evidence type="ECO:0000256" key="1">
    <source>
        <dbReference type="ARBA" id="ARBA00004141"/>
    </source>
</evidence>